<dbReference type="Proteomes" id="UP001217044">
    <property type="component" value="Plasmid pDATS01"/>
</dbReference>
<dbReference type="CDD" id="cd01392">
    <property type="entry name" value="HTH_LacI"/>
    <property type="match status" value="1"/>
</dbReference>
<evidence type="ECO:0000256" key="3">
    <source>
        <dbReference type="ARBA" id="ARBA00023163"/>
    </source>
</evidence>
<feature type="domain" description="HTH lacI-type" evidence="4">
    <location>
        <begin position="1"/>
        <end position="41"/>
    </location>
</feature>
<evidence type="ECO:0000313" key="6">
    <source>
        <dbReference type="Proteomes" id="UP001217044"/>
    </source>
</evidence>
<protein>
    <submittedName>
        <fullName evidence="5">LacI family DNA-binding transcriptional regulator</fullName>
    </submittedName>
</protein>
<evidence type="ECO:0000259" key="4">
    <source>
        <dbReference type="PROSITE" id="PS50932"/>
    </source>
</evidence>
<proteinExistence type="predicted"/>
<dbReference type="InterPro" id="IPR000843">
    <property type="entry name" value="HTH_LacI"/>
</dbReference>
<dbReference type="RefSeq" id="WP_273991157.1">
    <property type="nucleotide sequence ID" value="NZ_BAABQT010000008.1"/>
</dbReference>
<dbReference type="SUPFAM" id="SSF47413">
    <property type="entry name" value="lambda repressor-like DNA-binding domains"/>
    <property type="match status" value="1"/>
</dbReference>
<dbReference type="PANTHER" id="PTHR30146">
    <property type="entry name" value="LACI-RELATED TRANSCRIPTIONAL REPRESSOR"/>
    <property type="match status" value="1"/>
</dbReference>
<geneLocation type="plasmid" evidence="5 6">
    <name>pDATS01</name>
</geneLocation>
<dbReference type="SMART" id="SM00354">
    <property type="entry name" value="HTH_LACI"/>
    <property type="match status" value="1"/>
</dbReference>
<evidence type="ECO:0000256" key="2">
    <source>
        <dbReference type="ARBA" id="ARBA00023125"/>
    </source>
</evidence>
<dbReference type="Pfam" id="PF13377">
    <property type="entry name" value="Peripla_BP_3"/>
    <property type="match status" value="1"/>
</dbReference>
<dbReference type="InterPro" id="IPR046335">
    <property type="entry name" value="LacI/GalR-like_sensor"/>
</dbReference>
<dbReference type="PANTHER" id="PTHR30146:SF153">
    <property type="entry name" value="LACTOSE OPERON REPRESSOR"/>
    <property type="match status" value="1"/>
</dbReference>
<dbReference type="InterPro" id="IPR010982">
    <property type="entry name" value="Lambda_DNA-bd_dom_sf"/>
</dbReference>
<dbReference type="EMBL" id="CP115166">
    <property type="protein sequence ID" value="WDA60378.1"/>
    <property type="molecule type" value="Genomic_DNA"/>
</dbReference>
<evidence type="ECO:0000256" key="1">
    <source>
        <dbReference type="ARBA" id="ARBA00023015"/>
    </source>
</evidence>
<name>A0ABY7V586_9DEIO</name>
<keyword evidence="2 5" id="KW-0238">DNA-binding</keyword>
<accession>A0ABY7V586</accession>
<dbReference type="Gene3D" id="1.10.260.40">
    <property type="entry name" value="lambda repressor-like DNA-binding domains"/>
    <property type="match status" value="1"/>
</dbReference>
<dbReference type="CDD" id="cd06267">
    <property type="entry name" value="PBP1_LacI_sugar_binding-like"/>
    <property type="match status" value="1"/>
</dbReference>
<dbReference type="PROSITE" id="PS50932">
    <property type="entry name" value="HTH_LACI_2"/>
    <property type="match status" value="1"/>
</dbReference>
<dbReference type="Gene3D" id="3.40.50.2300">
    <property type="match status" value="2"/>
</dbReference>
<keyword evidence="6" id="KW-1185">Reference proteome</keyword>
<dbReference type="GO" id="GO:0003677">
    <property type="term" value="F:DNA binding"/>
    <property type="evidence" value="ECO:0007669"/>
    <property type="project" value="UniProtKB-KW"/>
</dbReference>
<dbReference type="SUPFAM" id="SSF53822">
    <property type="entry name" value="Periplasmic binding protein-like I"/>
    <property type="match status" value="1"/>
</dbReference>
<organism evidence="5 6">
    <name type="scientific">Deinococcus aquaticus</name>
    <dbReference type="NCBI Taxonomy" id="328692"/>
    <lineage>
        <taxon>Bacteria</taxon>
        <taxon>Thermotogati</taxon>
        <taxon>Deinococcota</taxon>
        <taxon>Deinococci</taxon>
        <taxon>Deinococcales</taxon>
        <taxon>Deinococcaceae</taxon>
        <taxon>Deinococcus</taxon>
    </lineage>
</organism>
<dbReference type="Pfam" id="PF00356">
    <property type="entry name" value="LacI"/>
    <property type="match status" value="1"/>
</dbReference>
<reference evidence="5 6" key="1">
    <citation type="submission" date="2022-12" db="EMBL/GenBank/DDBJ databases">
        <title>Genome Sequence of Deinococcus aquaticus Type Strain PB314.</title>
        <authorList>
            <person name="Albert C."/>
            <person name="Hill J."/>
            <person name="Boren L."/>
            <person name="Scholz-Ng S."/>
            <person name="Fatema N."/>
            <person name="Grosso R."/>
            <person name="Soboslay E."/>
            <person name="Tuohy J."/>
        </authorList>
    </citation>
    <scope>NUCLEOTIDE SEQUENCE [LARGE SCALE GENOMIC DNA]</scope>
    <source>
        <strain evidence="5 6">PB-314</strain>
        <plasmid evidence="5 6">pDATS01</plasmid>
    </source>
</reference>
<keyword evidence="3" id="KW-0804">Transcription</keyword>
<dbReference type="InterPro" id="IPR028082">
    <property type="entry name" value="Peripla_BP_I"/>
</dbReference>
<keyword evidence="5" id="KW-0614">Plasmid</keyword>
<sequence>MTVSNVINNKPNVRPQTRARVLAAIETTGYQVNPLARALAGGRARLLSVLTRQQNLPYATEVLMGAAQAAEEYGYDLIVLMAGSGTASDLSPMASLSAGTLLIQPPPDVRERFPHLPAHLVSVDGPSDWPLTVDNASGARAATQHLISLGHTRIAFISGMDAHHRRLAGSAVPYGPPGVGEDAPQRLDAYRQTMRSAGLSVPDGYVQSGDYSKRSGEDATHRLLALPDPPTAIFASGDAMAVGVMHTLQNLGLRVPEDLSVIGFDDLPMAAQARPALTTVRQPLREMGAEGVRLIVRLAEGQDPPAGPPAPFPTELIVRASTAPPLGPAAAAGAAGRES</sequence>
<evidence type="ECO:0000313" key="5">
    <source>
        <dbReference type="EMBL" id="WDA60378.1"/>
    </source>
</evidence>
<gene>
    <name evidence="5" type="ORF">M8445_15285</name>
</gene>
<keyword evidence="1" id="KW-0805">Transcription regulation</keyword>